<dbReference type="Gene3D" id="3.90.550.10">
    <property type="entry name" value="Spore Coat Polysaccharide Biosynthesis Protein SpsA, Chain A"/>
    <property type="match status" value="1"/>
</dbReference>
<organism evidence="2">
    <name type="scientific">uncultured Leadbetterella sp</name>
    <dbReference type="NCBI Taxonomy" id="543029"/>
    <lineage>
        <taxon>Bacteria</taxon>
        <taxon>Pseudomonadati</taxon>
        <taxon>Bacteroidota</taxon>
        <taxon>Cytophagia</taxon>
        <taxon>Cytophagales</taxon>
        <taxon>Leadbetterellaceae</taxon>
        <taxon>Leadbetterella</taxon>
        <taxon>environmental samples</taxon>
    </lineage>
</organism>
<dbReference type="Pfam" id="PF00535">
    <property type="entry name" value="Glycos_transf_2"/>
    <property type="match status" value="1"/>
</dbReference>
<evidence type="ECO:0000313" key="2">
    <source>
        <dbReference type="EMBL" id="AIA95895.1"/>
    </source>
</evidence>
<evidence type="ECO:0000259" key="1">
    <source>
        <dbReference type="Pfam" id="PF00535"/>
    </source>
</evidence>
<reference evidence="2" key="1">
    <citation type="journal article" date="2013" name="Environ. Microbiol.">
        <title>Seasonally variable intestinal metagenomes of the red palm weevil (Rhynchophorus ferrugineus).</title>
        <authorList>
            <person name="Jia S."/>
            <person name="Zhang X."/>
            <person name="Zhang G."/>
            <person name="Yin A."/>
            <person name="Zhang S."/>
            <person name="Li F."/>
            <person name="Wang L."/>
            <person name="Zhao D."/>
            <person name="Yun Q."/>
            <person name="Tala"/>
            <person name="Wang J."/>
            <person name="Sun G."/>
            <person name="Baabdullah M."/>
            <person name="Yu X."/>
            <person name="Hu S."/>
            <person name="Al-Mssallem I.S."/>
            <person name="Yu J."/>
        </authorList>
    </citation>
    <scope>NUCLEOTIDE SEQUENCE</scope>
</reference>
<proteinExistence type="predicted"/>
<protein>
    <submittedName>
        <fullName evidence="2">Glycos_transf_2</fullName>
    </submittedName>
</protein>
<dbReference type="CDD" id="cd00761">
    <property type="entry name" value="Glyco_tranf_GTA_type"/>
    <property type="match status" value="1"/>
</dbReference>
<accession>A0A060CRN6</accession>
<feature type="domain" description="Glycosyltransferase 2-like" evidence="1">
    <location>
        <begin position="9"/>
        <end position="64"/>
    </location>
</feature>
<sequence length="65" mass="7471">MIFEQDVLNKIEIIIVENTSSDGTAERCKELVEKNRNVYLYHSEKGVSNARNKGVENAKGKWIFL</sequence>
<dbReference type="InterPro" id="IPR029044">
    <property type="entry name" value="Nucleotide-diphossugar_trans"/>
</dbReference>
<dbReference type="EMBL" id="KF128531">
    <property type="protein sequence ID" value="AIA95895.1"/>
    <property type="molecule type" value="Genomic_DNA"/>
</dbReference>
<dbReference type="SUPFAM" id="SSF53448">
    <property type="entry name" value="Nucleotide-diphospho-sugar transferases"/>
    <property type="match status" value="1"/>
</dbReference>
<dbReference type="InterPro" id="IPR001173">
    <property type="entry name" value="Glyco_trans_2-like"/>
</dbReference>
<name>A0A060CRN6_9BACT</name>
<dbReference type="AlphaFoldDB" id="A0A060CRN6"/>